<feature type="non-terminal residue" evidence="1">
    <location>
        <position position="1"/>
    </location>
</feature>
<evidence type="ECO:0000313" key="1">
    <source>
        <dbReference type="EMBL" id="CAG8719096.1"/>
    </source>
</evidence>
<organism evidence="1 2">
    <name type="scientific">Cetraspora pellucida</name>
    <dbReference type="NCBI Taxonomy" id="1433469"/>
    <lineage>
        <taxon>Eukaryota</taxon>
        <taxon>Fungi</taxon>
        <taxon>Fungi incertae sedis</taxon>
        <taxon>Mucoromycota</taxon>
        <taxon>Glomeromycotina</taxon>
        <taxon>Glomeromycetes</taxon>
        <taxon>Diversisporales</taxon>
        <taxon>Gigasporaceae</taxon>
        <taxon>Cetraspora</taxon>
    </lineage>
</organism>
<comment type="caution">
    <text evidence="1">The sequence shown here is derived from an EMBL/GenBank/DDBJ whole genome shotgun (WGS) entry which is preliminary data.</text>
</comment>
<accession>A0ACA9PSH8</accession>
<dbReference type="EMBL" id="CAJVPW010028721">
    <property type="protein sequence ID" value="CAG8719096.1"/>
    <property type="molecule type" value="Genomic_DNA"/>
</dbReference>
<gene>
    <name evidence="1" type="ORF">SPELUC_LOCUS12307</name>
</gene>
<evidence type="ECO:0000313" key="2">
    <source>
        <dbReference type="Proteomes" id="UP000789366"/>
    </source>
</evidence>
<feature type="non-terminal residue" evidence="1">
    <location>
        <position position="184"/>
    </location>
</feature>
<name>A0ACA9PSH8_9GLOM</name>
<dbReference type="Proteomes" id="UP000789366">
    <property type="component" value="Unassembled WGS sequence"/>
</dbReference>
<reference evidence="1" key="1">
    <citation type="submission" date="2021-06" db="EMBL/GenBank/DDBJ databases">
        <authorList>
            <person name="Kallberg Y."/>
            <person name="Tangrot J."/>
            <person name="Rosling A."/>
        </authorList>
    </citation>
    <scope>NUCLEOTIDE SEQUENCE</scope>
    <source>
        <strain evidence="1">28 12/20/2015</strain>
    </source>
</reference>
<proteinExistence type="predicted"/>
<sequence>SFSCNEVKNDEQNEISEDNPESAAEIQAWFQKIIDSPDSDDKAKKIQKWYRSTLNRSRKYPRNKTLDKIYHKIYNDMTKFCNDVPRWETAIKLKGKKVVRKYIMLLKGYASKTSDDETLESCINLEDDLKSTHYGDVKGALESLLMTENAAQHEEADIEWLETELQKTNDIIYNVTDWIDECKA</sequence>
<keyword evidence="2" id="KW-1185">Reference proteome</keyword>
<protein>
    <submittedName>
        <fullName evidence="1">14963_t:CDS:1</fullName>
    </submittedName>
</protein>